<evidence type="ECO:0000256" key="11">
    <source>
        <dbReference type="SAM" id="Phobius"/>
    </source>
</evidence>
<evidence type="ECO:0000256" key="2">
    <source>
        <dbReference type="ARBA" id="ARBA00022692"/>
    </source>
</evidence>
<evidence type="ECO:0000256" key="8">
    <source>
        <dbReference type="ARBA" id="ARBA00035709"/>
    </source>
</evidence>
<feature type="transmembrane region" description="Helical" evidence="11">
    <location>
        <begin position="141"/>
        <end position="157"/>
    </location>
</feature>
<dbReference type="AlphaFoldDB" id="A0A444TWZ4"/>
<feature type="transmembrane region" description="Helical" evidence="11">
    <location>
        <begin position="48"/>
        <end position="68"/>
    </location>
</feature>
<feature type="transmembrane region" description="Helical" evidence="11">
    <location>
        <begin position="336"/>
        <end position="355"/>
    </location>
</feature>
<dbReference type="InterPro" id="IPR001841">
    <property type="entry name" value="Znf_RING"/>
</dbReference>
<organism evidence="13 14">
    <name type="scientific">Acipenser ruthenus</name>
    <name type="common">Sterlet sturgeon</name>
    <dbReference type="NCBI Taxonomy" id="7906"/>
    <lineage>
        <taxon>Eukaryota</taxon>
        <taxon>Metazoa</taxon>
        <taxon>Chordata</taxon>
        <taxon>Craniata</taxon>
        <taxon>Vertebrata</taxon>
        <taxon>Euteleostomi</taxon>
        <taxon>Actinopterygii</taxon>
        <taxon>Chondrostei</taxon>
        <taxon>Acipenseriformes</taxon>
        <taxon>Acipenseridae</taxon>
        <taxon>Acipenser</taxon>
    </lineage>
</organism>
<evidence type="ECO:0000256" key="10">
    <source>
        <dbReference type="SAM" id="MobiDB-lite"/>
    </source>
</evidence>
<dbReference type="SUPFAM" id="SSF57850">
    <property type="entry name" value="RING/U-box"/>
    <property type="match status" value="1"/>
</dbReference>
<keyword evidence="14" id="KW-1185">Reference proteome</keyword>
<dbReference type="FunFam" id="3.30.40.10:FF:000145">
    <property type="entry name" value="RING finger protein 145"/>
    <property type="match status" value="1"/>
</dbReference>
<dbReference type="GO" id="GO:0012505">
    <property type="term" value="C:endomembrane system"/>
    <property type="evidence" value="ECO:0007669"/>
    <property type="project" value="TreeGrafter"/>
</dbReference>
<keyword evidence="4 9" id="KW-0863">Zinc-finger</keyword>
<evidence type="ECO:0000313" key="14">
    <source>
        <dbReference type="Proteomes" id="UP000289886"/>
    </source>
</evidence>
<name>A0A444TWZ4_ACIRT</name>
<evidence type="ECO:0000256" key="9">
    <source>
        <dbReference type="PROSITE-ProRule" id="PRU00175"/>
    </source>
</evidence>
<feature type="domain" description="RING-type" evidence="12">
    <location>
        <begin position="534"/>
        <end position="572"/>
    </location>
</feature>
<dbReference type="SMART" id="SM00744">
    <property type="entry name" value="RINGv"/>
    <property type="match status" value="1"/>
</dbReference>
<evidence type="ECO:0000256" key="5">
    <source>
        <dbReference type="ARBA" id="ARBA00022833"/>
    </source>
</evidence>
<dbReference type="EMBL" id="SCEB01215834">
    <property type="protein sequence ID" value="RXM27447.1"/>
    <property type="molecule type" value="Genomic_DNA"/>
</dbReference>
<keyword evidence="6 11" id="KW-1133">Transmembrane helix</keyword>
<evidence type="ECO:0000256" key="6">
    <source>
        <dbReference type="ARBA" id="ARBA00022989"/>
    </source>
</evidence>
<evidence type="ECO:0000313" key="13">
    <source>
        <dbReference type="EMBL" id="RXM27447.1"/>
    </source>
</evidence>
<feature type="region of interest" description="Disordered" evidence="10">
    <location>
        <begin position="579"/>
        <end position="658"/>
    </location>
</feature>
<keyword evidence="7 11" id="KW-0472">Membrane</keyword>
<feature type="transmembrane region" description="Helical" evidence="11">
    <location>
        <begin position="376"/>
        <end position="395"/>
    </location>
</feature>
<gene>
    <name evidence="13" type="ORF">EOD39_10825</name>
</gene>
<dbReference type="PANTHER" id="PTHR22763:SF164">
    <property type="entry name" value="RING FINGER PROTEIN 145-LIKE"/>
    <property type="match status" value="1"/>
</dbReference>
<dbReference type="Proteomes" id="UP000289886">
    <property type="component" value="Unassembled WGS sequence"/>
</dbReference>
<dbReference type="PROSITE" id="PS50089">
    <property type="entry name" value="ZF_RING_2"/>
    <property type="match status" value="1"/>
</dbReference>
<comment type="subcellular location">
    <subcellularLocation>
        <location evidence="1">Membrane</location>
        <topology evidence="1">Multi-pass membrane protein</topology>
    </subcellularLocation>
</comment>
<dbReference type="Gene3D" id="3.30.40.10">
    <property type="entry name" value="Zinc/RING finger domain, C3HC4 (zinc finger)"/>
    <property type="match status" value="1"/>
</dbReference>
<dbReference type="GO" id="GO:0036503">
    <property type="term" value="P:ERAD pathway"/>
    <property type="evidence" value="ECO:0007669"/>
    <property type="project" value="TreeGrafter"/>
</dbReference>
<protein>
    <recommendedName>
        <fullName evidence="8">RING finger protein 145</fullName>
    </recommendedName>
</protein>
<dbReference type="InterPro" id="IPR050731">
    <property type="entry name" value="HRD1_E3_ubiq-ligases"/>
</dbReference>
<evidence type="ECO:0000259" key="12">
    <source>
        <dbReference type="PROSITE" id="PS50089"/>
    </source>
</evidence>
<keyword evidence="5" id="KW-0862">Zinc</keyword>
<feature type="transmembrane region" description="Helical" evidence="11">
    <location>
        <begin position="407"/>
        <end position="435"/>
    </location>
</feature>
<dbReference type="PANTHER" id="PTHR22763">
    <property type="entry name" value="RING ZINC FINGER PROTEIN"/>
    <property type="match status" value="1"/>
</dbReference>
<dbReference type="GO" id="GO:0008270">
    <property type="term" value="F:zinc ion binding"/>
    <property type="evidence" value="ECO:0007669"/>
    <property type="project" value="UniProtKB-KW"/>
</dbReference>
<dbReference type="CDD" id="cd16476">
    <property type="entry name" value="RING-H2_RNF139-like"/>
    <property type="match status" value="1"/>
</dbReference>
<proteinExistence type="predicted"/>
<accession>A0A444TWZ4</accession>
<dbReference type="InterPro" id="IPR013083">
    <property type="entry name" value="Znf_RING/FYVE/PHD"/>
</dbReference>
<keyword evidence="3" id="KW-0479">Metal-binding</keyword>
<feature type="transmembrane region" description="Helical" evidence="11">
    <location>
        <begin position="208"/>
        <end position="241"/>
    </location>
</feature>
<comment type="caution">
    <text evidence="13">The sequence shown here is derived from an EMBL/GenBank/DDBJ whole genome shotgun (WGS) entry which is preliminary data.</text>
</comment>
<dbReference type="SMART" id="SM00184">
    <property type="entry name" value="RING"/>
    <property type="match status" value="1"/>
</dbReference>
<feature type="compositionally biased region" description="Polar residues" evidence="10">
    <location>
        <begin position="579"/>
        <end position="588"/>
    </location>
</feature>
<sequence>MPRLEEIANVALRVPSILMLDLLYKCDIDSITEQLRSKNEDMMFKYKYVMWNIYYLGHLFSVVVLVLPLRHIVKLYLHILAVLLLYVGHQISRDYVQGEIQHGYERAVYLDSLAFNRFVTALTSQIILSTLCAFLMKTRQVWLFSAHLLPLVARLFAVPHTMLLTVNTFSMVLTAVEVAAFLLSNLFVPYKLARSAYREVLQIEMTELYRFLAVGISLWNQFAVPTLLSVFWFILFVVQIYSSATARNNFLSQQGVLYVFLTSVSKCCSTPYSLLGLTFIVSYLALGLLNLCKFYLGGYAAVHNENVMHRGVTEGVTLLLLALQTGLLDMQVLQRTFLLSIILFIVVTSMLQSMVEITDPIILALGASRNRSVLKHFRGVSMCLFLLVFPGFMAYKISQFFHMDFWLLILVSSCMLTSLQVMGTLLIYMLFMIELVRSHPIESLDEIIYYVNAVSRVLEFLVALCVVCYGTWESLFGEWSWMGASVIIIHSYFNVWLRAQSGWKSFLLRQEAAKKIHSLPRATAQQLERHSDVCAICFQEMDSAVVTYCSHFFHANCLRKWLYVQETCPMCHQQVKPSVRQQNGSAQEGQAPAAHREEGRREVFQAGETGTQDSGFRPAHGADVRNEPDDSEDDQGNSLSEGGEGVSDDNITCEGDSLDGEEQTLASGLYCSGNVVGNIDPVIQNNTLLDTSPLTAEESAMNIMESETDQQKEENFRYTSLQGVVDILTDQRSTVGHVMAEAVVCGGDAETLSPGLTFQPTGRSGDFTDTQNIQGELSHHVKVRVNDKSCSLSHLLGSNEESLVGDYHSESVDNGLLLETLGNGLSPLLSHSGMLLNTVTAEDAVLAGEMDDQESFRNHAYSPSPQGQEHSVSTVTQVGDFNEDGADLENIRVQENHFS</sequence>
<feature type="transmembrane region" description="Helical" evidence="11">
    <location>
        <begin position="272"/>
        <end position="291"/>
    </location>
</feature>
<evidence type="ECO:0000256" key="4">
    <source>
        <dbReference type="ARBA" id="ARBA00022771"/>
    </source>
</evidence>
<dbReference type="InterPro" id="IPR011016">
    <property type="entry name" value="Znf_RING-CH"/>
</dbReference>
<reference evidence="13 14" key="1">
    <citation type="submission" date="2019-01" db="EMBL/GenBank/DDBJ databases">
        <title>Draft Genome and Complete Hox-Cluster Characterization of the Sterlet Sturgeon (Acipenser ruthenus).</title>
        <authorList>
            <person name="Wei Q."/>
        </authorList>
    </citation>
    <scope>NUCLEOTIDE SEQUENCE [LARGE SCALE GENOMIC DNA]</scope>
    <source>
        <strain evidence="13">WHYD16114868_AA</strain>
        <tissue evidence="13">Blood</tissue>
    </source>
</reference>
<dbReference type="InterPro" id="IPR025754">
    <property type="entry name" value="TRC8_N_dom"/>
</dbReference>
<evidence type="ECO:0000256" key="1">
    <source>
        <dbReference type="ARBA" id="ARBA00004141"/>
    </source>
</evidence>
<dbReference type="GO" id="GO:0043161">
    <property type="term" value="P:proteasome-mediated ubiquitin-dependent protein catabolic process"/>
    <property type="evidence" value="ECO:0007669"/>
    <property type="project" value="TreeGrafter"/>
</dbReference>
<keyword evidence="2 11" id="KW-0812">Transmembrane</keyword>
<feature type="compositionally biased region" description="Basic and acidic residues" evidence="10">
    <location>
        <begin position="594"/>
        <end position="603"/>
    </location>
</feature>
<evidence type="ECO:0000256" key="7">
    <source>
        <dbReference type="ARBA" id="ARBA00023136"/>
    </source>
</evidence>
<evidence type="ECO:0000256" key="3">
    <source>
        <dbReference type="ARBA" id="ARBA00022723"/>
    </source>
</evidence>
<feature type="transmembrane region" description="Helical" evidence="11">
    <location>
        <begin position="112"/>
        <end position="134"/>
    </location>
</feature>
<feature type="transmembrane region" description="Helical" evidence="11">
    <location>
        <begin position="169"/>
        <end position="188"/>
    </location>
</feature>
<dbReference type="GO" id="GO:0061630">
    <property type="term" value="F:ubiquitin protein ligase activity"/>
    <property type="evidence" value="ECO:0007669"/>
    <property type="project" value="TreeGrafter"/>
</dbReference>
<dbReference type="GO" id="GO:0016020">
    <property type="term" value="C:membrane"/>
    <property type="evidence" value="ECO:0007669"/>
    <property type="project" value="UniProtKB-SubCell"/>
</dbReference>
<dbReference type="Pfam" id="PF13705">
    <property type="entry name" value="TRC8_N"/>
    <property type="match status" value="1"/>
</dbReference>
<dbReference type="Pfam" id="PF13639">
    <property type="entry name" value="zf-RING_2"/>
    <property type="match status" value="1"/>
</dbReference>